<dbReference type="Gene3D" id="3.40.50.1820">
    <property type="entry name" value="alpha/beta hydrolase"/>
    <property type="match status" value="1"/>
</dbReference>
<protein>
    <submittedName>
        <fullName evidence="2">LACT-domain-containing protein</fullName>
    </submittedName>
</protein>
<dbReference type="AlphaFoldDB" id="A0A1Y1Z946"/>
<dbReference type="GO" id="GO:0006629">
    <property type="term" value="P:lipid metabolic process"/>
    <property type="evidence" value="ECO:0007669"/>
    <property type="project" value="InterPro"/>
</dbReference>
<sequence>MPRKNVHGESKKSGDSAKQPTADPNKAVVPESEETTVQEKKDPGRSWSRKRRFIFALGFGLGAILAARLKPIVENQEIGVYVDSFREYLFHDLDLSTLLPSNISPDFIFNNLTSLLKTEQEVGDFLPGKQLVLDGVKAKHPVILVPGIISTGLESWSTSDCALKYFRKRLWGTATMLRAVLLDKECWIQNMKLDPITGLDPPDVKLRAAQGLDAADYFITGYWIWGKVIENLAAIGYDNNNMHLAGYDWRLGFADLEVRDQHFTRMKYTIELAKMYTGEKAVLVGHSMGSNVIYYFLKWVESEKGGNGGPSWVNDHIHTFVNIAGPMLGVPKTLSSLLSGEQRETVQPVANYVLEQFFSRRERTDLFRTWGGVASMMPKGGNYVWGDAKSAPDDIPHIKHSYGPIISFSQGESVNRNLTLEDSLDLLFKTADDNFRSYFARHYSLGFSSDDSEIKRDDPTTWANPLDSQLPNAPDMKIYCLYGAGKLTERQYYYTADQVEPENAAAAGADKSTKSKILPKELLNPNIYIDTNVHQADYNISSGVVESDGDGTVPLISLGYMCSSGWKKSLYNPAGIKVTTREFKHELTKFDLRGGVKTADHVDILGNYALTEDLLRIVSGTDSDLDDILHSKILEYSANVDKRIEENKQPKPSGSWW</sequence>
<proteinExistence type="predicted"/>
<name>A0A1Y1Z946_9FUNG</name>
<feature type="compositionally biased region" description="Basic and acidic residues" evidence="1">
    <location>
        <begin position="1"/>
        <end position="15"/>
    </location>
</feature>
<reference evidence="2 3" key="1">
    <citation type="submission" date="2016-07" db="EMBL/GenBank/DDBJ databases">
        <title>Pervasive Adenine N6-methylation of Active Genes in Fungi.</title>
        <authorList>
            <consortium name="DOE Joint Genome Institute"/>
            <person name="Mondo S.J."/>
            <person name="Dannebaum R.O."/>
            <person name="Kuo R.C."/>
            <person name="Labutti K."/>
            <person name="Haridas S."/>
            <person name="Kuo A."/>
            <person name="Salamov A."/>
            <person name="Ahrendt S.R."/>
            <person name="Lipzen A."/>
            <person name="Sullivan W."/>
            <person name="Andreopoulos W.B."/>
            <person name="Clum A."/>
            <person name="Lindquist E."/>
            <person name="Daum C."/>
            <person name="Ramamoorthy G.K."/>
            <person name="Gryganskyi A."/>
            <person name="Culley D."/>
            <person name="Magnuson J.K."/>
            <person name="James T.Y."/>
            <person name="O'Malley M.A."/>
            <person name="Stajich J.E."/>
            <person name="Spatafora J.W."/>
            <person name="Visel A."/>
            <person name="Grigoriev I.V."/>
        </authorList>
    </citation>
    <scope>NUCLEOTIDE SEQUENCE [LARGE SCALE GENOMIC DNA]</scope>
    <source>
        <strain evidence="2 3">CBS 931.73</strain>
    </source>
</reference>
<dbReference type="GO" id="GO:0008374">
    <property type="term" value="F:O-acyltransferase activity"/>
    <property type="evidence" value="ECO:0007669"/>
    <property type="project" value="InterPro"/>
</dbReference>
<dbReference type="PANTHER" id="PTHR11440">
    <property type="entry name" value="LECITHIN-CHOLESTEROL ACYLTRANSFERASE-RELATED"/>
    <property type="match status" value="1"/>
</dbReference>
<dbReference type="STRING" id="1314790.A0A1Y1Z946"/>
<evidence type="ECO:0000313" key="2">
    <source>
        <dbReference type="EMBL" id="ORY06793.1"/>
    </source>
</evidence>
<dbReference type="OrthoDB" id="190846at2759"/>
<keyword evidence="3" id="KW-1185">Reference proteome</keyword>
<dbReference type="FunCoup" id="A0A1Y1Z946">
    <property type="interactions" value="292"/>
</dbReference>
<dbReference type="InParanoid" id="A0A1Y1Z946"/>
<evidence type="ECO:0000256" key="1">
    <source>
        <dbReference type="SAM" id="MobiDB-lite"/>
    </source>
</evidence>
<organism evidence="2 3">
    <name type="scientific">Basidiobolus meristosporus CBS 931.73</name>
    <dbReference type="NCBI Taxonomy" id="1314790"/>
    <lineage>
        <taxon>Eukaryota</taxon>
        <taxon>Fungi</taxon>
        <taxon>Fungi incertae sedis</taxon>
        <taxon>Zoopagomycota</taxon>
        <taxon>Entomophthoromycotina</taxon>
        <taxon>Basidiobolomycetes</taxon>
        <taxon>Basidiobolales</taxon>
        <taxon>Basidiobolaceae</taxon>
        <taxon>Basidiobolus</taxon>
    </lineage>
</organism>
<dbReference type="SUPFAM" id="SSF53474">
    <property type="entry name" value="alpha/beta-Hydrolases"/>
    <property type="match status" value="1"/>
</dbReference>
<dbReference type="Pfam" id="PF02450">
    <property type="entry name" value="LCAT"/>
    <property type="match status" value="1"/>
</dbReference>
<dbReference type="Proteomes" id="UP000193498">
    <property type="component" value="Unassembled WGS sequence"/>
</dbReference>
<comment type="caution">
    <text evidence="2">The sequence shown here is derived from an EMBL/GenBank/DDBJ whole genome shotgun (WGS) entry which is preliminary data.</text>
</comment>
<feature type="region of interest" description="Disordered" evidence="1">
    <location>
        <begin position="1"/>
        <end position="44"/>
    </location>
</feature>
<evidence type="ECO:0000313" key="3">
    <source>
        <dbReference type="Proteomes" id="UP000193498"/>
    </source>
</evidence>
<dbReference type="EMBL" id="MCFE01000013">
    <property type="protein sequence ID" value="ORY06793.1"/>
    <property type="molecule type" value="Genomic_DNA"/>
</dbReference>
<accession>A0A1Y1Z946</accession>
<dbReference type="InterPro" id="IPR029058">
    <property type="entry name" value="AB_hydrolase_fold"/>
</dbReference>
<dbReference type="InterPro" id="IPR003386">
    <property type="entry name" value="LACT/PDAT_acylTrfase"/>
</dbReference>
<gene>
    <name evidence="2" type="ORF">K493DRAFT_403855</name>
</gene>